<dbReference type="InterPro" id="IPR036390">
    <property type="entry name" value="WH_DNA-bd_sf"/>
</dbReference>
<name>A0A542YRE3_9MICO</name>
<dbReference type="SUPFAM" id="SSF46785">
    <property type="entry name" value="Winged helix' DNA-binding domain"/>
    <property type="match status" value="1"/>
</dbReference>
<keyword evidence="2" id="KW-1185">Reference proteome</keyword>
<proteinExistence type="predicted"/>
<protein>
    <submittedName>
        <fullName evidence="1">Putative ArsR family transcriptional regulator</fullName>
    </submittedName>
</protein>
<dbReference type="AlphaFoldDB" id="A0A542YRE3"/>
<dbReference type="RefSeq" id="WP_141784764.1">
    <property type="nucleotide sequence ID" value="NZ_BAAAIK010000002.1"/>
</dbReference>
<evidence type="ECO:0000313" key="2">
    <source>
        <dbReference type="Proteomes" id="UP000319516"/>
    </source>
</evidence>
<comment type="caution">
    <text evidence="1">The sequence shown here is derived from an EMBL/GenBank/DDBJ whole genome shotgun (WGS) entry which is preliminary data.</text>
</comment>
<organism evidence="1 2">
    <name type="scientific">Ornithinicoccus hortensis</name>
    <dbReference type="NCBI Taxonomy" id="82346"/>
    <lineage>
        <taxon>Bacteria</taxon>
        <taxon>Bacillati</taxon>
        <taxon>Actinomycetota</taxon>
        <taxon>Actinomycetes</taxon>
        <taxon>Micrococcales</taxon>
        <taxon>Intrasporangiaceae</taxon>
        <taxon>Ornithinicoccus</taxon>
    </lineage>
</organism>
<dbReference type="Proteomes" id="UP000319516">
    <property type="component" value="Unassembled WGS sequence"/>
</dbReference>
<dbReference type="EMBL" id="VFOP01000001">
    <property type="protein sequence ID" value="TQL50659.1"/>
    <property type="molecule type" value="Genomic_DNA"/>
</dbReference>
<dbReference type="Gene3D" id="1.10.10.10">
    <property type="entry name" value="Winged helix-like DNA-binding domain superfamily/Winged helix DNA-binding domain"/>
    <property type="match status" value="1"/>
</dbReference>
<dbReference type="Pfam" id="PF12840">
    <property type="entry name" value="HTH_20"/>
    <property type="match status" value="1"/>
</dbReference>
<dbReference type="InterPro" id="IPR036388">
    <property type="entry name" value="WH-like_DNA-bd_sf"/>
</dbReference>
<reference evidence="1 2" key="1">
    <citation type="submission" date="2019-06" db="EMBL/GenBank/DDBJ databases">
        <title>Sequencing the genomes of 1000 actinobacteria strains.</title>
        <authorList>
            <person name="Klenk H.-P."/>
        </authorList>
    </citation>
    <scope>NUCLEOTIDE SEQUENCE [LARGE SCALE GENOMIC DNA]</scope>
    <source>
        <strain evidence="1 2">DSM 12335</strain>
    </source>
</reference>
<evidence type="ECO:0000313" key="1">
    <source>
        <dbReference type="EMBL" id="TQL50659.1"/>
    </source>
</evidence>
<sequence>MRAEDITGIAALNDEVRRDLYLFVCSRPEPVGRDEAAQTLDIPRHRAKFHLDKLEESGLLVSDYRRLTGRTGPGAGRPAKVYRRADEEVSLSLPARNYGLAGELMAQAITRSASSGEPVYDALAQVAHTYGSSLAGGPAGDTVAPEDAVTSDGVVAHGETTRERALDQLRDQGYEPRVDGEQILMQNCPFHALAHTHTELVCRMNHALLCGMVERIAPDELRADLDPAPGRCCVALRTTAPDDRSDSSDQPAR</sequence>
<dbReference type="OrthoDB" id="3399802at2"/>
<gene>
    <name evidence="1" type="ORF">FB467_1772</name>
</gene>
<accession>A0A542YRE3</accession>